<dbReference type="EMBL" id="JBEGDP010000004">
    <property type="protein sequence ID" value="MEQ7846784.1"/>
    <property type="molecule type" value="Genomic_DNA"/>
</dbReference>
<organism evidence="4 5">
    <name type="scientific">Nocardioides kribbensis</name>
    <dbReference type="NCBI Taxonomy" id="305517"/>
    <lineage>
        <taxon>Bacteria</taxon>
        <taxon>Bacillati</taxon>
        <taxon>Actinomycetota</taxon>
        <taxon>Actinomycetes</taxon>
        <taxon>Propionibacteriales</taxon>
        <taxon>Nocardioidaceae</taxon>
        <taxon>Nocardioides</taxon>
    </lineage>
</organism>
<feature type="domain" description="GAF" evidence="2">
    <location>
        <begin position="184"/>
        <end position="348"/>
    </location>
</feature>
<accession>A0ABV1NWB5</accession>
<dbReference type="Gene3D" id="3.30.450.40">
    <property type="match status" value="2"/>
</dbReference>
<reference evidence="4 5" key="1">
    <citation type="submission" date="2024-02" db="EMBL/GenBank/DDBJ databases">
        <title>Full genome sequence of Nocardioides kribbensis.</title>
        <authorList>
            <person name="Poletto B.L."/>
            <person name="Silva G."/>
            <person name="Galante D."/>
            <person name="Campos K.R."/>
            <person name="Santos M.B.N."/>
            <person name="Sacchi C.T."/>
        </authorList>
    </citation>
    <scope>NUCLEOTIDE SEQUENCE [LARGE SCALE GENOMIC DNA]</scope>
    <source>
        <strain evidence="4 5">O4R</strain>
    </source>
</reference>
<protein>
    <submittedName>
        <fullName evidence="4">GAF domain-containing SpoIIE family protein phosphatase</fullName>
    </submittedName>
</protein>
<dbReference type="Pfam" id="PF01590">
    <property type="entry name" value="GAF"/>
    <property type="match status" value="1"/>
</dbReference>
<dbReference type="RefSeq" id="WP_349804078.1">
    <property type="nucleotide sequence ID" value="NZ_JBEGDP010000004.1"/>
</dbReference>
<dbReference type="SMART" id="SM00065">
    <property type="entry name" value="GAF"/>
    <property type="match status" value="2"/>
</dbReference>
<dbReference type="Pfam" id="PF07228">
    <property type="entry name" value="SpoIIE"/>
    <property type="match status" value="1"/>
</dbReference>
<keyword evidence="5" id="KW-1185">Reference proteome</keyword>
<dbReference type="PANTHER" id="PTHR43156:SF2">
    <property type="entry name" value="STAGE II SPORULATION PROTEIN E"/>
    <property type="match status" value="1"/>
</dbReference>
<feature type="domain" description="PPM-type phosphatase" evidence="3">
    <location>
        <begin position="368"/>
        <end position="592"/>
    </location>
</feature>
<dbReference type="SUPFAM" id="SSF55781">
    <property type="entry name" value="GAF domain-like"/>
    <property type="match status" value="2"/>
</dbReference>
<evidence type="ECO:0000259" key="2">
    <source>
        <dbReference type="SMART" id="SM00065"/>
    </source>
</evidence>
<dbReference type="PANTHER" id="PTHR43156">
    <property type="entry name" value="STAGE II SPORULATION PROTEIN E-RELATED"/>
    <property type="match status" value="1"/>
</dbReference>
<gene>
    <name evidence="4" type="ORF">V6R90_05795</name>
</gene>
<sequence length="594" mass="63583">MSSVVTTGVLDPAPYDAYARMVQRLLDVPVALVTLVEPERQWFPGAVGLPAEVEAVRETPLSHSVCQYVVADASPLVIEDTRLDDRLRTSGAVVDLDVIAYAGWPLTDHAGLVVGSLCAIDHRPRAWSEDDLAVLEDVAAACSAALSERRLRELASESARRAHDLSSRSRVLLALSEALSATLTLTDVAAALQRTALEQLGCLRAGVWVTDAHDPIRSADLPLAQPATRRMLRYVSPAGDTWGSARLNHALALDDSNPVGHSVVDQRAISFPDTETQNRRYPDLDYSEQVGQARSFWPLVERGEVLGAMALVWEERRVLTDDELVTLGALAAYTAQAARRALLTGSQADSLVTLQRALLPRLPEGGALSLAARYRPAAERDQVGGDWYDAVTLASGATSLMIGDVVGHDVAAAATMGTLRTMLRALTWSHGDATAQNVSRLDAAMRDLGVEGVATLVHLWVQPDTGAGARPGDAVLRWTNAGHVPPLLLDPHGTARLLAPEPADLMVGVDATVERREHTARVEAGSTLLLYTDGLIERRRESIDAGLARLAAVAARHHALALPDFLDAVLADAADDSDHAHDDDVALLAVRFTG</sequence>
<dbReference type="InterPro" id="IPR001932">
    <property type="entry name" value="PPM-type_phosphatase-like_dom"/>
</dbReference>
<name>A0ABV1NWB5_9ACTN</name>
<evidence type="ECO:0000313" key="4">
    <source>
        <dbReference type="EMBL" id="MEQ7846784.1"/>
    </source>
</evidence>
<dbReference type="Pfam" id="PF13185">
    <property type="entry name" value="GAF_2"/>
    <property type="match status" value="1"/>
</dbReference>
<dbReference type="Proteomes" id="UP001482520">
    <property type="component" value="Unassembled WGS sequence"/>
</dbReference>
<dbReference type="SMART" id="SM00331">
    <property type="entry name" value="PP2C_SIG"/>
    <property type="match status" value="1"/>
</dbReference>
<keyword evidence="1" id="KW-0378">Hydrolase</keyword>
<evidence type="ECO:0000256" key="1">
    <source>
        <dbReference type="ARBA" id="ARBA00022801"/>
    </source>
</evidence>
<dbReference type="InterPro" id="IPR052016">
    <property type="entry name" value="Bact_Sigma-Reg"/>
</dbReference>
<dbReference type="Gene3D" id="3.60.40.10">
    <property type="entry name" value="PPM-type phosphatase domain"/>
    <property type="match status" value="1"/>
</dbReference>
<feature type="domain" description="GAF" evidence="2">
    <location>
        <begin position="10"/>
        <end position="156"/>
    </location>
</feature>
<dbReference type="SUPFAM" id="SSF81606">
    <property type="entry name" value="PP2C-like"/>
    <property type="match status" value="1"/>
</dbReference>
<dbReference type="InterPro" id="IPR029016">
    <property type="entry name" value="GAF-like_dom_sf"/>
</dbReference>
<proteinExistence type="predicted"/>
<evidence type="ECO:0000313" key="5">
    <source>
        <dbReference type="Proteomes" id="UP001482520"/>
    </source>
</evidence>
<comment type="caution">
    <text evidence="4">The sequence shown here is derived from an EMBL/GenBank/DDBJ whole genome shotgun (WGS) entry which is preliminary data.</text>
</comment>
<dbReference type="InterPro" id="IPR003018">
    <property type="entry name" value="GAF"/>
</dbReference>
<evidence type="ECO:0000259" key="3">
    <source>
        <dbReference type="SMART" id="SM00331"/>
    </source>
</evidence>
<dbReference type="InterPro" id="IPR036457">
    <property type="entry name" value="PPM-type-like_dom_sf"/>
</dbReference>